<dbReference type="EMBL" id="QXDL01000315">
    <property type="protein sequence ID" value="RIH76519.1"/>
    <property type="molecule type" value="Genomic_DNA"/>
</dbReference>
<dbReference type="GO" id="GO:0009306">
    <property type="term" value="P:protein secretion"/>
    <property type="evidence" value="ECO:0007669"/>
    <property type="project" value="UniProtKB-UniRule"/>
</dbReference>
<evidence type="ECO:0000256" key="9">
    <source>
        <dbReference type="HAMAP-Rule" id="MF_00422"/>
    </source>
</evidence>
<reference evidence="10 11" key="1">
    <citation type="submission" date="2018-08" db="EMBL/GenBank/DDBJ databases">
        <title>Meiothermus terrae DSM 26712 genome sequencing project.</title>
        <authorList>
            <person name="Da Costa M.S."/>
            <person name="Albuquerque L."/>
            <person name="Raposo P."/>
            <person name="Froufe H.J.C."/>
            <person name="Barroso C.S."/>
            <person name="Egas C."/>
        </authorList>
    </citation>
    <scope>NUCLEOTIDE SEQUENCE [LARGE SCALE GENOMIC DNA]</scope>
    <source>
        <strain evidence="10 11">DSM 26712</strain>
    </source>
</reference>
<evidence type="ECO:0000313" key="10">
    <source>
        <dbReference type="EMBL" id="RIH76519.1"/>
    </source>
</evidence>
<proteinExistence type="inferred from homology"/>
<keyword evidence="11" id="KW-1185">Reference proteome</keyword>
<dbReference type="HAMAP" id="MF_00422">
    <property type="entry name" value="SecE"/>
    <property type="match status" value="1"/>
</dbReference>
<comment type="caution">
    <text evidence="10">The sequence shown here is derived from an EMBL/GenBank/DDBJ whole genome shotgun (WGS) entry which is preliminary data.</text>
</comment>
<dbReference type="OrthoDB" id="9799073at2"/>
<organism evidence="10 11">
    <name type="scientific">Calidithermus terrae</name>
    <dbReference type="NCBI Taxonomy" id="1408545"/>
    <lineage>
        <taxon>Bacteria</taxon>
        <taxon>Thermotogati</taxon>
        <taxon>Deinococcota</taxon>
        <taxon>Deinococci</taxon>
        <taxon>Thermales</taxon>
        <taxon>Thermaceae</taxon>
        <taxon>Calidithermus</taxon>
    </lineage>
</organism>
<dbReference type="Gene3D" id="1.20.5.1030">
    <property type="entry name" value="Preprotein translocase secy subunit"/>
    <property type="match status" value="1"/>
</dbReference>
<dbReference type="RefSeq" id="WP_119316701.1">
    <property type="nucleotide sequence ID" value="NZ_QXDL01000315.1"/>
</dbReference>
<evidence type="ECO:0000256" key="8">
    <source>
        <dbReference type="ARBA" id="ARBA00023136"/>
    </source>
</evidence>
<dbReference type="AlphaFoldDB" id="A0A399DYE8"/>
<dbReference type="InterPro" id="IPR001901">
    <property type="entry name" value="Translocase_SecE/Sec61-g"/>
</dbReference>
<comment type="subunit">
    <text evidence="9">Component of the Sec protein translocase complex. Heterotrimer consisting of SecY, SecE and SecG subunits. The heterotrimers can form oligomers, although 1 heterotrimer is thought to be able to translocate proteins. Interacts with the ribosome. Interacts with SecDF, and other proteins may be involved. Interacts with SecA.</text>
</comment>
<dbReference type="Pfam" id="PF00584">
    <property type="entry name" value="SecE"/>
    <property type="match status" value="1"/>
</dbReference>
<keyword evidence="7 9" id="KW-0811">Translocation</keyword>
<evidence type="ECO:0000256" key="1">
    <source>
        <dbReference type="ARBA" id="ARBA00004370"/>
    </source>
</evidence>
<gene>
    <name evidence="9 10" type="primary">secE</name>
    <name evidence="10" type="ORF">Mterra_03864</name>
</gene>
<dbReference type="PROSITE" id="PS01067">
    <property type="entry name" value="SECE_SEC61G"/>
    <property type="match status" value="1"/>
</dbReference>
<keyword evidence="4 9" id="KW-0812">Transmembrane</keyword>
<dbReference type="InterPro" id="IPR005807">
    <property type="entry name" value="SecE_bac"/>
</dbReference>
<dbReference type="GO" id="GO:0005886">
    <property type="term" value="C:plasma membrane"/>
    <property type="evidence" value="ECO:0007669"/>
    <property type="project" value="UniProtKB-SubCell"/>
</dbReference>
<keyword evidence="2 9" id="KW-0813">Transport</keyword>
<evidence type="ECO:0000256" key="7">
    <source>
        <dbReference type="ARBA" id="ARBA00023010"/>
    </source>
</evidence>
<evidence type="ECO:0000256" key="5">
    <source>
        <dbReference type="ARBA" id="ARBA00022927"/>
    </source>
</evidence>
<dbReference type="GO" id="GO:0008320">
    <property type="term" value="F:protein transmembrane transporter activity"/>
    <property type="evidence" value="ECO:0007669"/>
    <property type="project" value="UniProtKB-UniRule"/>
</dbReference>
<dbReference type="GO" id="GO:0065002">
    <property type="term" value="P:intracellular protein transmembrane transport"/>
    <property type="evidence" value="ECO:0007669"/>
    <property type="project" value="UniProtKB-UniRule"/>
</dbReference>
<dbReference type="PANTHER" id="PTHR33910">
    <property type="entry name" value="PROTEIN TRANSLOCASE SUBUNIT SECE"/>
    <property type="match status" value="1"/>
</dbReference>
<protein>
    <recommendedName>
        <fullName evidence="9">Protein translocase subunit SecE</fullName>
    </recommendedName>
</protein>
<evidence type="ECO:0000256" key="6">
    <source>
        <dbReference type="ARBA" id="ARBA00022989"/>
    </source>
</evidence>
<accession>A0A399DYE8</accession>
<evidence type="ECO:0000256" key="4">
    <source>
        <dbReference type="ARBA" id="ARBA00022692"/>
    </source>
</evidence>
<dbReference type="PANTHER" id="PTHR33910:SF1">
    <property type="entry name" value="PROTEIN TRANSLOCASE SUBUNIT SECE"/>
    <property type="match status" value="1"/>
</dbReference>
<dbReference type="GO" id="GO:0006605">
    <property type="term" value="P:protein targeting"/>
    <property type="evidence" value="ECO:0007669"/>
    <property type="project" value="UniProtKB-UniRule"/>
</dbReference>
<evidence type="ECO:0000256" key="2">
    <source>
        <dbReference type="ARBA" id="ARBA00022448"/>
    </source>
</evidence>
<dbReference type="Proteomes" id="UP000265715">
    <property type="component" value="Unassembled WGS sequence"/>
</dbReference>
<dbReference type="GO" id="GO:0043952">
    <property type="term" value="P:protein transport by the Sec complex"/>
    <property type="evidence" value="ECO:0007669"/>
    <property type="project" value="UniProtKB-UniRule"/>
</dbReference>
<evidence type="ECO:0000256" key="3">
    <source>
        <dbReference type="ARBA" id="ARBA00022475"/>
    </source>
</evidence>
<comment type="similarity">
    <text evidence="9">Belongs to the SecE/SEC61-gamma family.</text>
</comment>
<keyword evidence="8 9" id="KW-0472">Membrane</keyword>
<comment type="subcellular location">
    <subcellularLocation>
        <location evidence="9">Cell membrane</location>
        <topology evidence="9">Single-pass membrane protein</topology>
    </subcellularLocation>
    <subcellularLocation>
        <location evidence="1">Membrane</location>
    </subcellularLocation>
</comment>
<sequence length="73" mass="8529">MAERTGNTPRRPLLARIVNYFREARAELARVTWPTREEIIQSTQAILLFAFFAMVILGLYDLVFRFLTGLINR</sequence>
<evidence type="ECO:0000313" key="11">
    <source>
        <dbReference type="Proteomes" id="UP000265715"/>
    </source>
</evidence>
<dbReference type="NCBIfam" id="TIGR00964">
    <property type="entry name" value="secE_bact"/>
    <property type="match status" value="1"/>
</dbReference>
<keyword evidence="6 9" id="KW-1133">Transmembrane helix</keyword>
<comment type="function">
    <text evidence="9">Essential subunit of the Sec protein translocation channel SecYEG. Clamps together the 2 halves of SecY. May contact the channel plug during translocation.</text>
</comment>
<keyword evidence="5 9" id="KW-0653">Protein transport</keyword>
<feature type="transmembrane region" description="Helical" evidence="9">
    <location>
        <begin position="45"/>
        <end position="67"/>
    </location>
</feature>
<name>A0A399DYE8_9DEIN</name>
<keyword evidence="3 9" id="KW-1003">Cell membrane</keyword>
<dbReference type="InterPro" id="IPR038379">
    <property type="entry name" value="SecE_sf"/>
</dbReference>